<dbReference type="PANTHER" id="PTHR32063">
    <property type="match status" value="1"/>
</dbReference>
<sequence>MIKWFLERPVSLVCIYFIIFVLGIISILKLPIELYPEVEFPSISISFYWNGASPEAVERYLTREVESIIYKLNGVKNVESISKRDGCIINVDFEREIDVAYQRIVLLEEISRVDFPLGIVGPFISENIPEEIERGKPFVLYITGPYSLYEIGEYAKKLKIFLSKIYGIKEVEIYGDVEEVVKVKIKNSLFKPDEIFERLNEKKVSAGRIKKEGDFIPIICIPYEKIEDIKINDIPIKKIADIEYSYKEPDVISRINGFPQITLNISVRQGGNILLIEREIKRVIKNFPLKEGMKIIIERNEAEIIKTTLKKIVLLGILSILGVFFIMFIFFKNIYNVFVITSSIIFSSLLAFIMLYFFRFSLNVLTLSGIALGFGMLVDNSIVVFDNIMRLKETKKEEPEIKGTKEVFIPIFASTLTNIAVYIPFLYFKGELKIFYKQFAIASSFALLSSIFVAFTLIPSLSKKCYGVKGKKFLPYKNMLNKLFKFRWITISLTLILIFLSIYLFNYYVNKGDVFIFKERNKIHIYVDLPSGSEKKEAIKIADEFENVIKKYNYLVKNFYTNISRTRIYINIEIFPNKSGTMIKEELENHAVKFTNCRIFIYGIGDLFSTGTVEGRGGFPQFTLKGYDYSQLKNISKGIGMKIRENPRITDIDLNFSWEGKQKEYIISPKENLEIFGITPYKFLRTIKSHYYSEIELKDRILPVEIYQETLIGLKEFKDKEIKMGIKTSDISNITEEETPNIIKRENQEYTMDIAYTFNGKYEKAEEFKKSILNSILLPDGFSIEEYQFVKPEEGINRSTVITSILLALFILMAILASLYESIAKPLLILFILPFSFVGVVLVYLIGTVLFDSSSFVGVLLFSGIAVNNGIILIDHLSKARQKKDEIIEYSSHRLRPIFTTSFTTIIGLFPFLFLKSEVIIFSKLSLTTIGGLIFSVIGSVIILPVLYYTFFVKEKNEDRL</sequence>
<feature type="transmembrane region" description="Helical" evidence="1">
    <location>
        <begin position="338"/>
        <end position="358"/>
    </location>
</feature>
<keyword evidence="1" id="KW-0472">Membrane</keyword>
<feature type="transmembrane region" description="Helical" evidence="1">
    <location>
        <begin position="856"/>
        <end position="874"/>
    </location>
</feature>
<feature type="transmembrane region" description="Helical" evidence="1">
    <location>
        <begin position="364"/>
        <end position="386"/>
    </location>
</feature>
<dbReference type="GO" id="GO:0042910">
    <property type="term" value="F:xenobiotic transmembrane transporter activity"/>
    <property type="evidence" value="ECO:0007669"/>
    <property type="project" value="TreeGrafter"/>
</dbReference>
<proteinExistence type="predicted"/>
<evidence type="ECO:0000313" key="2">
    <source>
        <dbReference type="EMBL" id="HGW91801.1"/>
    </source>
</evidence>
<dbReference type="Gene3D" id="3.30.70.1430">
    <property type="entry name" value="Multidrug efflux transporter AcrB pore domain"/>
    <property type="match status" value="2"/>
</dbReference>
<feature type="transmembrane region" description="Helical" evidence="1">
    <location>
        <begin position="827"/>
        <end position="850"/>
    </location>
</feature>
<feature type="transmembrane region" description="Helical" evidence="1">
    <location>
        <begin position="483"/>
        <end position="505"/>
    </location>
</feature>
<gene>
    <name evidence="2" type="ORF">ENV67_04585</name>
</gene>
<feature type="transmembrane region" description="Helical" evidence="1">
    <location>
        <begin position="407"/>
        <end position="427"/>
    </location>
</feature>
<dbReference type="InterPro" id="IPR027463">
    <property type="entry name" value="AcrB_DN_DC_subdom"/>
</dbReference>
<keyword evidence="1" id="KW-1133">Transmembrane helix</keyword>
<accession>A0A7C4Y529</accession>
<dbReference type="PRINTS" id="PR00702">
    <property type="entry name" value="ACRIFLAVINRP"/>
</dbReference>
<feature type="transmembrane region" description="Helical" evidence="1">
    <location>
        <begin position="895"/>
        <end position="915"/>
    </location>
</feature>
<feature type="transmembrane region" description="Helical" evidence="1">
    <location>
        <begin position="801"/>
        <end position="820"/>
    </location>
</feature>
<dbReference type="SUPFAM" id="SSF82866">
    <property type="entry name" value="Multidrug efflux transporter AcrB transmembrane domain"/>
    <property type="match status" value="2"/>
</dbReference>
<evidence type="ECO:0000256" key="1">
    <source>
        <dbReference type="SAM" id="Phobius"/>
    </source>
</evidence>
<feature type="transmembrane region" description="Helical" evidence="1">
    <location>
        <begin position="927"/>
        <end position="951"/>
    </location>
</feature>
<comment type="caution">
    <text evidence="2">The sequence shown here is derived from an EMBL/GenBank/DDBJ whole genome shotgun (WGS) entry which is preliminary data.</text>
</comment>
<dbReference type="Gene3D" id="3.30.70.1320">
    <property type="entry name" value="Multidrug efflux transporter AcrB pore domain like"/>
    <property type="match status" value="1"/>
</dbReference>
<dbReference type="GO" id="GO:0005886">
    <property type="term" value="C:plasma membrane"/>
    <property type="evidence" value="ECO:0007669"/>
    <property type="project" value="TreeGrafter"/>
</dbReference>
<dbReference type="Gene3D" id="3.30.2090.10">
    <property type="entry name" value="Multidrug efflux transporter AcrB TolC docking domain, DN and DC subdomains"/>
    <property type="match status" value="2"/>
</dbReference>
<dbReference type="SUPFAM" id="SSF82693">
    <property type="entry name" value="Multidrug efflux transporter AcrB pore domain, PN1, PN2, PC1 and PC2 subdomains"/>
    <property type="match status" value="2"/>
</dbReference>
<dbReference type="EMBL" id="DTHG01000057">
    <property type="protein sequence ID" value="HGW91801.1"/>
    <property type="molecule type" value="Genomic_DNA"/>
</dbReference>
<reference evidence="2" key="1">
    <citation type="journal article" date="2020" name="mSystems">
        <title>Genome- and Community-Level Interaction Insights into Carbon Utilization and Element Cycling Functions of Hydrothermarchaeota in Hydrothermal Sediment.</title>
        <authorList>
            <person name="Zhou Z."/>
            <person name="Liu Y."/>
            <person name="Xu W."/>
            <person name="Pan J."/>
            <person name="Luo Z.H."/>
            <person name="Li M."/>
        </authorList>
    </citation>
    <scope>NUCLEOTIDE SEQUENCE [LARGE SCALE GENOMIC DNA]</scope>
    <source>
        <strain evidence="2">SpSt-780</strain>
    </source>
</reference>
<protein>
    <submittedName>
        <fullName evidence="2">Efflux RND transporter permease subunit</fullName>
    </submittedName>
</protein>
<organism evidence="2">
    <name type="scientific">candidate division WOR-3 bacterium</name>
    <dbReference type="NCBI Taxonomy" id="2052148"/>
    <lineage>
        <taxon>Bacteria</taxon>
        <taxon>Bacteria division WOR-3</taxon>
    </lineage>
</organism>
<dbReference type="Pfam" id="PF00873">
    <property type="entry name" value="ACR_tran"/>
    <property type="match status" value="1"/>
</dbReference>
<feature type="transmembrane region" description="Helical" evidence="1">
    <location>
        <begin position="12"/>
        <end position="32"/>
    </location>
</feature>
<feature type="transmembrane region" description="Helical" evidence="1">
    <location>
        <begin position="439"/>
        <end position="462"/>
    </location>
</feature>
<dbReference type="InterPro" id="IPR001036">
    <property type="entry name" value="Acrflvin-R"/>
</dbReference>
<dbReference type="PANTHER" id="PTHR32063:SF0">
    <property type="entry name" value="SWARMING MOTILITY PROTEIN SWRC"/>
    <property type="match status" value="1"/>
</dbReference>
<keyword evidence="1" id="KW-0812">Transmembrane</keyword>
<name>A0A7C4Y529_UNCW3</name>
<dbReference type="Gene3D" id="1.20.1640.10">
    <property type="entry name" value="Multidrug efflux transporter AcrB transmembrane domain"/>
    <property type="match status" value="2"/>
</dbReference>
<dbReference type="Gene3D" id="3.30.70.1440">
    <property type="entry name" value="Multidrug efflux transporter AcrB pore domain"/>
    <property type="match status" value="1"/>
</dbReference>
<dbReference type="AlphaFoldDB" id="A0A7C4Y529"/>
<feature type="transmembrane region" description="Helical" evidence="1">
    <location>
        <begin position="312"/>
        <end position="331"/>
    </location>
</feature>